<proteinExistence type="predicted"/>
<dbReference type="PROSITE" id="PS51186">
    <property type="entry name" value="GNAT"/>
    <property type="match status" value="1"/>
</dbReference>
<dbReference type="AlphaFoldDB" id="A0A941IBK5"/>
<gene>
    <name evidence="2" type="ORF">KCX74_10825</name>
</gene>
<keyword evidence="3" id="KW-1185">Reference proteome</keyword>
<protein>
    <submittedName>
        <fullName evidence="2">GNAT family N-acetyltransferase</fullName>
    </submittedName>
</protein>
<dbReference type="InterPro" id="IPR000182">
    <property type="entry name" value="GNAT_dom"/>
</dbReference>
<evidence type="ECO:0000313" key="2">
    <source>
        <dbReference type="EMBL" id="MBR7796531.1"/>
    </source>
</evidence>
<sequence length="167" mass="19146">MLSSQRLLFRRYDNNDFPFLMSLLSDPAVVQFIGNGKPRDENEGKKFLSWIYRTYESNKNMGLMVLVNKADNTLIGHAGLVPQTIDGKEEIEIGYWISREHWGKGYATEAAHTLLEHGTKHLQHERFIALIQPDNFASQHVAQKIGMSLDKKLVLKGQNVHVYSKYT</sequence>
<comment type="caution">
    <text evidence="2">The sequence shown here is derived from an EMBL/GenBank/DDBJ whole genome shotgun (WGS) entry which is preliminary data.</text>
</comment>
<feature type="domain" description="N-acetyltransferase" evidence="1">
    <location>
        <begin position="7"/>
        <end position="167"/>
    </location>
</feature>
<dbReference type="RefSeq" id="WP_166530420.1">
    <property type="nucleotide sequence ID" value="NZ_JAGSOT010000029.1"/>
</dbReference>
<dbReference type="EMBL" id="JAGSOT010000029">
    <property type="protein sequence ID" value="MBR7796531.1"/>
    <property type="molecule type" value="Genomic_DNA"/>
</dbReference>
<dbReference type="InterPro" id="IPR016181">
    <property type="entry name" value="Acyl_CoA_acyltransferase"/>
</dbReference>
<dbReference type="Pfam" id="PF13302">
    <property type="entry name" value="Acetyltransf_3"/>
    <property type="match status" value="1"/>
</dbReference>
<reference evidence="2" key="1">
    <citation type="submission" date="2021-04" db="EMBL/GenBank/DDBJ databases">
        <title>Isolation and polyphasic classification of algal microorganism.</title>
        <authorList>
            <person name="Wang S."/>
        </authorList>
    </citation>
    <scope>NUCLEOTIDE SEQUENCE</scope>
    <source>
        <strain evidence="2">720a</strain>
    </source>
</reference>
<dbReference type="GO" id="GO:0016747">
    <property type="term" value="F:acyltransferase activity, transferring groups other than amino-acyl groups"/>
    <property type="evidence" value="ECO:0007669"/>
    <property type="project" value="InterPro"/>
</dbReference>
<organism evidence="2 3">
    <name type="scientific">Virgibacillus salarius</name>
    <dbReference type="NCBI Taxonomy" id="447199"/>
    <lineage>
        <taxon>Bacteria</taxon>
        <taxon>Bacillati</taxon>
        <taxon>Bacillota</taxon>
        <taxon>Bacilli</taxon>
        <taxon>Bacillales</taxon>
        <taxon>Bacillaceae</taxon>
        <taxon>Virgibacillus</taxon>
    </lineage>
</organism>
<dbReference type="PANTHER" id="PTHR43792:SF1">
    <property type="entry name" value="N-ACETYLTRANSFERASE DOMAIN-CONTAINING PROTEIN"/>
    <property type="match status" value="1"/>
</dbReference>
<dbReference type="PANTHER" id="PTHR43792">
    <property type="entry name" value="GNAT FAMILY, PUTATIVE (AFU_ORTHOLOGUE AFUA_3G00765)-RELATED-RELATED"/>
    <property type="match status" value="1"/>
</dbReference>
<name>A0A941IBK5_9BACI</name>
<evidence type="ECO:0000313" key="3">
    <source>
        <dbReference type="Proteomes" id="UP000675284"/>
    </source>
</evidence>
<dbReference type="Gene3D" id="3.40.630.30">
    <property type="match status" value="1"/>
</dbReference>
<dbReference type="InterPro" id="IPR051531">
    <property type="entry name" value="N-acetyltransferase"/>
</dbReference>
<dbReference type="Proteomes" id="UP000675284">
    <property type="component" value="Unassembled WGS sequence"/>
</dbReference>
<accession>A0A941IBK5</accession>
<dbReference type="SUPFAM" id="SSF55729">
    <property type="entry name" value="Acyl-CoA N-acyltransferases (Nat)"/>
    <property type="match status" value="1"/>
</dbReference>
<evidence type="ECO:0000259" key="1">
    <source>
        <dbReference type="PROSITE" id="PS51186"/>
    </source>
</evidence>